<dbReference type="InterPro" id="IPR016181">
    <property type="entry name" value="Acyl_CoA_acyltransferase"/>
</dbReference>
<dbReference type="SUPFAM" id="SSF55729">
    <property type="entry name" value="Acyl-CoA N-acyltransferases (Nat)"/>
    <property type="match status" value="1"/>
</dbReference>
<dbReference type="Pfam" id="PF00293">
    <property type="entry name" value="NUDIX"/>
    <property type="match status" value="1"/>
</dbReference>
<dbReference type="AlphaFoldDB" id="A0A554SGU1"/>
<evidence type="ECO:0000313" key="8">
    <source>
        <dbReference type="EMBL" id="TSD65560.1"/>
    </source>
</evidence>
<evidence type="ECO:0000256" key="6">
    <source>
        <dbReference type="SAM" id="MobiDB-lite"/>
    </source>
</evidence>
<evidence type="ECO:0000256" key="1">
    <source>
        <dbReference type="ARBA" id="ARBA00001946"/>
    </source>
</evidence>
<evidence type="ECO:0000256" key="5">
    <source>
        <dbReference type="RuleBase" id="RU003476"/>
    </source>
</evidence>
<comment type="caution">
    <text evidence="8">The sequence shown here is derived from an EMBL/GenBank/DDBJ whole genome shotgun (WGS) entry which is preliminary data.</text>
</comment>
<comment type="cofactor">
    <cofactor evidence="1">
        <name>Mg(2+)</name>
        <dbReference type="ChEBI" id="CHEBI:18420"/>
    </cofactor>
</comment>
<dbReference type="PRINTS" id="PR00502">
    <property type="entry name" value="NUDIXFAMILY"/>
</dbReference>
<dbReference type="PANTHER" id="PTHR43046:SF12">
    <property type="entry name" value="GDP-MANNOSE MANNOSYL HYDROLASE"/>
    <property type="match status" value="1"/>
</dbReference>
<dbReference type="InterPro" id="IPR000086">
    <property type="entry name" value="NUDIX_hydrolase_dom"/>
</dbReference>
<dbReference type="Proteomes" id="UP000316988">
    <property type="component" value="Unassembled WGS sequence"/>
</dbReference>
<comment type="similarity">
    <text evidence="2 5">Belongs to the Nudix hydrolase family.</text>
</comment>
<feature type="region of interest" description="Disordered" evidence="6">
    <location>
        <begin position="1"/>
        <end position="21"/>
    </location>
</feature>
<dbReference type="SUPFAM" id="SSF55811">
    <property type="entry name" value="Nudix"/>
    <property type="match status" value="1"/>
</dbReference>
<keyword evidence="3 5" id="KW-0378">Hydrolase</keyword>
<dbReference type="PROSITE" id="PS00893">
    <property type="entry name" value="NUDIX_BOX"/>
    <property type="match status" value="1"/>
</dbReference>
<evidence type="ECO:0000256" key="3">
    <source>
        <dbReference type="ARBA" id="ARBA00022801"/>
    </source>
</evidence>
<feature type="domain" description="Nudix hydrolase" evidence="7">
    <location>
        <begin position="163"/>
        <end position="293"/>
    </location>
</feature>
<dbReference type="Gene3D" id="3.90.79.10">
    <property type="entry name" value="Nucleoside Triphosphate Pyrophosphohydrolase"/>
    <property type="match status" value="1"/>
</dbReference>
<dbReference type="EMBL" id="VLNT01000002">
    <property type="protein sequence ID" value="TSD65560.1"/>
    <property type="molecule type" value="Genomic_DNA"/>
</dbReference>
<proteinExistence type="inferred from homology"/>
<dbReference type="PANTHER" id="PTHR43046">
    <property type="entry name" value="GDP-MANNOSE MANNOSYL HYDROLASE"/>
    <property type="match status" value="1"/>
</dbReference>
<evidence type="ECO:0000256" key="2">
    <source>
        <dbReference type="ARBA" id="ARBA00005582"/>
    </source>
</evidence>
<reference evidence="8 9" key="1">
    <citation type="submission" date="2019-07" db="EMBL/GenBank/DDBJ databases">
        <authorList>
            <person name="Zhao L.H."/>
        </authorList>
    </citation>
    <scope>NUCLEOTIDE SEQUENCE [LARGE SCALE GENOMIC DNA]</scope>
    <source>
        <strain evidence="8 9">Co35</strain>
    </source>
</reference>
<evidence type="ECO:0000313" key="9">
    <source>
        <dbReference type="Proteomes" id="UP000316988"/>
    </source>
</evidence>
<organism evidence="8 9">
    <name type="scientific">Aeromicrobium piscarium</name>
    <dbReference type="NCBI Taxonomy" id="2590901"/>
    <lineage>
        <taxon>Bacteria</taxon>
        <taxon>Bacillati</taxon>
        <taxon>Actinomycetota</taxon>
        <taxon>Actinomycetes</taxon>
        <taxon>Propionibacteriales</taxon>
        <taxon>Nocardioidaceae</taxon>
        <taxon>Aeromicrobium</taxon>
    </lineage>
</organism>
<name>A0A554SGU1_9ACTN</name>
<dbReference type="InterPro" id="IPR020476">
    <property type="entry name" value="Nudix_hydrolase"/>
</dbReference>
<keyword evidence="9" id="KW-1185">Reference proteome</keyword>
<accession>A0A554SGU1</accession>
<dbReference type="CDD" id="cd18876">
    <property type="entry name" value="NUDIX_Hydrolase"/>
    <property type="match status" value="1"/>
</dbReference>
<sequence>MTPIPSHGPGGGGSRRGSLGDVTDEALRDGELSLEPTSGSAEFHGFAVLIDEERVGTVALRPDGRREGSIRWNLGDHGSFAASRALRLGIQHAFTELGWERVWAQVDVDDTTDLRSASLAGLRREGVTRRSGAPDRVLVGRLIDDPPALSREGFVSILNAGLPRKRVIAQGLLRDEHDRVLLCELTYKREWDLPGGVIEVGESPGTGLVRELHEELGITVDLGALVTMNWLPPWREWDDACLFVFDLGRIDAATVEDMELQRTEIAGVHWCDLEAARAHATGATVELLEALEAGELPAYREAPLQPE</sequence>
<dbReference type="Gene3D" id="3.40.630.30">
    <property type="match status" value="1"/>
</dbReference>
<gene>
    <name evidence="8" type="ORF">FNM00_03810</name>
</gene>
<evidence type="ECO:0000259" key="7">
    <source>
        <dbReference type="PROSITE" id="PS51462"/>
    </source>
</evidence>
<dbReference type="GO" id="GO:0016787">
    <property type="term" value="F:hydrolase activity"/>
    <property type="evidence" value="ECO:0007669"/>
    <property type="project" value="UniProtKB-KW"/>
</dbReference>
<protein>
    <submittedName>
        <fullName evidence="8">NUDIX hydrolase</fullName>
    </submittedName>
</protein>
<evidence type="ECO:0000256" key="4">
    <source>
        <dbReference type="ARBA" id="ARBA00022842"/>
    </source>
</evidence>
<dbReference type="InterPro" id="IPR020084">
    <property type="entry name" value="NUDIX_hydrolase_CS"/>
</dbReference>
<keyword evidence="4" id="KW-0460">Magnesium</keyword>
<dbReference type="InterPro" id="IPR015797">
    <property type="entry name" value="NUDIX_hydrolase-like_dom_sf"/>
</dbReference>
<dbReference type="PROSITE" id="PS51462">
    <property type="entry name" value="NUDIX"/>
    <property type="match status" value="1"/>
</dbReference>
<dbReference type="OrthoDB" id="4247482at2"/>